<protein>
    <submittedName>
        <fullName evidence="2">Uncharacterized protein</fullName>
    </submittedName>
</protein>
<accession>A0A0A9A5Y6</accession>
<reference evidence="2" key="1">
    <citation type="submission" date="2014-09" db="EMBL/GenBank/DDBJ databases">
        <authorList>
            <person name="Magalhaes I.L.F."/>
            <person name="Oliveira U."/>
            <person name="Santos F.R."/>
            <person name="Vidigal T.H.D.A."/>
            <person name="Brescovit A.D."/>
            <person name="Santos A.J."/>
        </authorList>
    </citation>
    <scope>NUCLEOTIDE SEQUENCE</scope>
    <source>
        <tissue evidence="2">Shoot tissue taken approximately 20 cm above the soil surface</tissue>
    </source>
</reference>
<proteinExistence type="predicted"/>
<reference evidence="2" key="2">
    <citation type="journal article" date="2015" name="Data Brief">
        <title>Shoot transcriptome of the giant reed, Arundo donax.</title>
        <authorList>
            <person name="Barrero R.A."/>
            <person name="Guerrero F.D."/>
            <person name="Moolhuijzen P."/>
            <person name="Goolsby J.A."/>
            <person name="Tidwell J."/>
            <person name="Bellgard S.E."/>
            <person name="Bellgard M.I."/>
        </authorList>
    </citation>
    <scope>NUCLEOTIDE SEQUENCE</scope>
    <source>
        <tissue evidence="2">Shoot tissue taken approximately 20 cm above the soil surface</tissue>
    </source>
</reference>
<dbReference type="EMBL" id="GBRH01255443">
    <property type="protein sequence ID" value="JAD42452.1"/>
    <property type="molecule type" value="Transcribed_RNA"/>
</dbReference>
<organism evidence="2">
    <name type="scientific">Arundo donax</name>
    <name type="common">Giant reed</name>
    <name type="synonym">Donax arundinaceus</name>
    <dbReference type="NCBI Taxonomy" id="35708"/>
    <lineage>
        <taxon>Eukaryota</taxon>
        <taxon>Viridiplantae</taxon>
        <taxon>Streptophyta</taxon>
        <taxon>Embryophyta</taxon>
        <taxon>Tracheophyta</taxon>
        <taxon>Spermatophyta</taxon>
        <taxon>Magnoliopsida</taxon>
        <taxon>Liliopsida</taxon>
        <taxon>Poales</taxon>
        <taxon>Poaceae</taxon>
        <taxon>PACMAD clade</taxon>
        <taxon>Arundinoideae</taxon>
        <taxon>Arundineae</taxon>
        <taxon>Arundo</taxon>
    </lineage>
</organism>
<dbReference type="AlphaFoldDB" id="A0A0A9A5Y6"/>
<evidence type="ECO:0000313" key="2">
    <source>
        <dbReference type="EMBL" id="JAD42452.1"/>
    </source>
</evidence>
<sequence>MEGALQRHCLPSERLHRRSSGTAAIPAASAAPGHHGGSPPPGGSRVWGVGEGAGVKRNGGWACGGL</sequence>
<feature type="region of interest" description="Disordered" evidence="1">
    <location>
        <begin position="1"/>
        <end position="51"/>
    </location>
</feature>
<evidence type="ECO:0000256" key="1">
    <source>
        <dbReference type="SAM" id="MobiDB-lite"/>
    </source>
</evidence>
<feature type="compositionally biased region" description="Low complexity" evidence="1">
    <location>
        <begin position="20"/>
        <end position="33"/>
    </location>
</feature>
<name>A0A0A9A5Y6_ARUDO</name>